<dbReference type="SUPFAM" id="SSF51430">
    <property type="entry name" value="NAD(P)-linked oxidoreductase"/>
    <property type="match status" value="1"/>
</dbReference>
<feature type="domain" description="NADP-dependent oxidoreductase" evidence="2">
    <location>
        <begin position="17"/>
        <end position="313"/>
    </location>
</feature>
<protein>
    <submittedName>
        <fullName evidence="3">Aldo/keto reductase</fullName>
    </submittedName>
</protein>
<dbReference type="AlphaFoldDB" id="A0A1Y2D145"/>
<dbReference type="GO" id="GO:0016491">
    <property type="term" value="F:oxidoreductase activity"/>
    <property type="evidence" value="ECO:0007669"/>
    <property type="project" value="UniProtKB-KW"/>
</dbReference>
<dbReference type="OrthoDB" id="37537at2759"/>
<organism evidence="3 4">
    <name type="scientific">Rhizoclosmatium globosum</name>
    <dbReference type="NCBI Taxonomy" id="329046"/>
    <lineage>
        <taxon>Eukaryota</taxon>
        <taxon>Fungi</taxon>
        <taxon>Fungi incertae sedis</taxon>
        <taxon>Chytridiomycota</taxon>
        <taxon>Chytridiomycota incertae sedis</taxon>
        <taxon>Chytridiomycetes</taxon>
        <taxon>Chytridiales</taxon>
        <taxon>Chytriomycetaceae</taxon>
        <taxon>Rhizoclosmatium</taxon>
    </lineage>
</organism>
<dbReference type="STRING" id="329046.A0A1Y2D145"/>
<dbReference type="Proteomes" id="UP000193642">
    <property type="component" value="Unassembled WGS sequence"/>
</dbReference>
<name>A0A1Y2D145_9FUNG</name>
<comment type="caution">
    <text evidence="3">The sequence shown here is derived from an EMBL/GenBank/DDBJ whole genome shotgun (WGS) entry which is preliminary data.</text>
</comment>
<dbReference type="Gene3D" id="3.20.20.100">
    <property type="entry name" value="NADP-dependent oxidoreductase domain"/>
    <property type="match status" value="1"/>
</dbReference>
<keyword evidence="4" id="KW-1185">Reference proteome</keyword>
<evidence type="ECO:0000256" key="1">
    <source>
        <dbReference type="ARBA" id="ARBA00023002"/>
    </source>
</evidence>
<dbReference type="InterPro" id="IPR036812">
    <property type="entry name" value="NAD(P)_OxRdtase_dom_sf"/>
</dbReference>
<dbReference type="InterPro" id="IPR050791">
    <property type="entry name" value="Aldo-Keto_reductase"/>
</dbReference>
<keyword evidence="1" id="KW-0560">Oxidoreductase</keyword>
<sequence>MSKQVRLGRNGPHVSALGFGAMGMSEFYGSTDDAASLGTLKHAVAIGCTFWDTADMYGIGHNERLIGRFFAENSAARDNVFLATKFGIRRDPVTKLPLGLDSSPAYVRAACEASLERLGVKSIDLYYQHRVDPNTPIEDTVKAMAELVKEGKVKYLGLSEASAETIRRAHKIHPITAYQVEYSPWTTDIEDNGILETCNELGIAVIAYSPLGRGFLTGRYKSPDDFEEGDYRRNNPRFQGEAFTKNLELVDALTQLATKKGCTVSQFTLAWVMAQGPNVIPIPGTKSSTRLDENFGALDVKITPEDDKAIRDVIKQIGVSGTRYDARGMTLVNANSL</sequence>
<dbReference type="PANTHER" id="PTHR43625">
    <property type="entry name" value="AFLATOXIN B1 ALDEHYDE REDUCTASE"/>
    <property type="match status" value="1"/>
</dbReference>
<dbReference type="Pfam" id="PF00248">
    <property type="entry name" value="Aldo_ket_red"/>
    <property type="match status" value="1"/>
</dbReference>
<dbReference type="EMBL" id="MCGO01000002">
    <property type="protein sequence ID" value="ORY52927.1"/>
    <property type="molecule type" value="Genomic_DNA"/>
</dbReference>
<dbReference type="PANTHER" id="PTHR43625:SF40">
    <property type="entry name" value="ALDO-KETO REDUCTASE YAKC [NADP(+)]"/>
    <property type="match status" value="1"/>
</dbReference>
<reference evidence="3 4" key="1">
    <citation type="submission" date="2016-07" db="EMBL/GenBank/DDBJ databases">
        <title>Pervasive Adenine N6-methylation of Active Genes in Fungi.</title>
        <authorList>
            <consortium name="DOE Joint Genome Institute"/>
            <person name="Mondo S.J."/>
            <person name="Dannebaum R.O."/>
            <person name="Kuo R.C."/>
            <person name="Labutti K."/>
            <person name="Haridas S."/>
            <person name="Kuo A."/>
            <person name="Salamov A."/>
            <person name="Ahrendt S.R."/>
            <person name="Lipzen A."/>
            <person name="Sullivan W."/>
            <person name="Andreopoulos W.B."/>
            <person name="Clum A."/>
            <person name="Lindquist E."/>
            <person name="Daum C."/>
            <person name="Ramamoorthy G.K."/>
            <person name="Gryganskyi A."/>
            <person name="Culley D."/>
            <person name="Magnuson J.K."/>
            <person name="James T.Y."/>
            <person name="O'Malley M.A."/>
            <person name="Stajich J.E."/>
            <person name="Spatafora J.W."/>
            <person name="Visel A."/>
            <person name="Grigoriev I.V."/>
        </authorList>
    </citation>
    <scope>NUCLEOTIDE SEQUENCE [LARGE SCALE GENOMIC DNA]</scope>
    <source>
        <strain evidence="3 4">JEL800</strain>
    </source>
</reference>
<dbReference type="CDD" id="cd19076">
    <property type="entry name" value="AKR_AKR13A_13D"/>
    <property type="match status" value="1"/>
</dbReference>
<proteinExistence type="predicted"/>
<gene>
    <name evidence="3" type="ORF">BCR33DRAFT_675108</name>
</gene>
<evidence type="ECO:0000313" key="4">
    <source>
        <dbReference type="Proteomes" id="UP000193642"/>
    </source>
</evidence>
<dbReference type="GO" id="GO:0005737">
    <property type="term" value="C:cytoplasm"/>
    <property type="evidence" value="ECO:0007669"/>
    <property type="project" value="TreeGrafter"/>
</dbReference>
<dbReference type="InterPro" id="IPR023210">
    <property type="entry name" value="NADP_OxRdtase_dom"/>
</dbReference>
<evidence type="ECO:0000313" key="3">
    <source>
        <dbReference type="EMBL" id="ORY52927.1"/>
    </source>
</evidence>
<accession>A0A1Y2D145</accession>
<evidence type="ECO:0000259" key="2">
    <source>
        <dbReference type="Pfam" id="PF00248"/>
    </source>
</evidence>